<accession>A0A6S7FWN5</accession>
<evidence type="ECO:0000256" key="1">
    <source>
        <dbReference type="PROSITE-ProRule" id="PRU00076"/>
    </source>
</evidence>
<feature type="disulfide bond" evidence="1">
    <location>
        <begin position="140"/>
        <end position="149"/>
    </location>
</feature>
<gene>
    <name evidence="2" type="ORF">PACLA_8A037985</name>
</gene>
<comment type="caution">
    <text evidence="2">The sequence shown here is derived from an EMBL/GenBank/DDBJ whole genome shotgun (WGS) entry which is preliminary data.</text>
</comment>
<dbReference type="Proteomes" id="UP001152795">
    <property type="component" value="Unassembled WGS sequence"/>
</dbReference>
<dbReference type="OrthoDB" id="5954791at2759"/>
<dbReference type="PROSITE" id="PS00022">
    <property type="entry name" value="EGF_1"/>
    <property type="match status" value="1"/>
</dbReference>
<organism evidence="2 3">
    <name type="scientific">Paramuricea clavata</name>
    <name type="common">Red gorgonian</name>
    <name type="synonym">Violescent sea-whip</name>
    <dbReference type="NCBI Taxonomy" id="317549"/>
    <lineage>
        <taxon>Eukaryota</taxon>
        <taxon>Metazoa</taxon>
        <taxon>Cnidaria</taxon>
        <taxon>Anthozoa</taxon>
        <taxon>Octocorallia</taxon>
        <taxon>Malacalcyonacea</taxon>
        <taxon>Plexauridae</taxon>
        <taxon>Paramuricea</taxon>
    </lineage>
</organism>
<dbReference type="AlphaFoldDB" id="A0A6S7FWN5"/>
<protein>
    <submittedName>
        <fullName evidence="2">Uncharacterized protein LOC113676321 isoform X2</fullName>
    </submittedName>
</protein>
<comment type="caution">
    <text evidence="1">Lacks conserved residue(s) required for the propagation of feature annotation.</text>
</comment>
<name>A0A6S7FWN5_PARCT</name>
<dbReference type="InterPro" id="IPR000742">
    <property type="entry name" value="EGF"/>
</dbReference>
<dbReference type="PROSITE" id="PS50026">
    <property type="entry name" value="EGF_3"/>
    <property type="match status" value="1"/>
</dbReference>
<evidence type="ECO:0000313" key="3">
    <source>
        <dbReference type="Proteomes" id="UP001152795"/>
    </source>
</evidence>
<evidence type="ECO:0000313" key="2">
    <source>
        <dbReference type="EMBL" id="CAB3983895.1"/>
    </source>
</evidence>
<dbReference type="PROSITE" id="PS01186">
    <property type="entry name" value="EGF_2"/>
    <property type="match status" value="1"/>
</dbReference>
<reference evidence="2" key="1">
    <citation type="submission" date="2020-04" db="EMBL/GenBank/DDBJ databases">
        <authorList>
            <person name="Alioto T."/>
            <person name="Alioto T."/>
            <person name="Gomez Garrido J."/>
        </authorList>
    </citation>
    <scope>NUCLEOTIDE SEQUENCE</scope>
    <source>
        <strain evidence="2">A484AB</strain>
    </source>
</reference>
<keyword evidence="3" id="KW-1185">Reference proteome</keyword>
<sequence>MFNSQPQFTIKAEKNKAFDESCHIGTFNIESGNIADCLENCLGNCRCQSFQICKKTKCQLCSSHKEKNSSLLHDKDDCIYAIYEVRHLTGHLQKLEEQCTGMSCLMKYNCCQQSGLCVKNSICKRINSIKQPWKRFACECPEGYHGDNCDEPITTCGGYLDGPRKSGMYKVMDSEKSMHEVYCHFQSDVAWTLVQSYSFANGSSNSEFKQVRKSLCESHPLSENAVTWSGYRFSKARMESIKNNSTFLLFTCDYEKHLDIQKSDYAQIRLQIITTDVLECSYFTEYVAICNGCGKVGKYDLNECKIKLHQNSYWPLHVHIDETISACKFNSLSCSGYASDYFGSYHSSPECVKKLHRCAQNANSTTQLWFGMRRDNAAQPPP</sequence>
<keyword evidence="1" id="KW-1015">Disulfide bond</keyword>
<dbReference type="EMBL" id="CACRXK020000672">
    <property type="protein sequence ID" value="CAB3983895.1"/>
    <property type="molecule type" value="Genomic_DNA"/>
</dbReference>
<proteinExistence type="predicted"/>
<keyword evidence="1" id="KW-0245">EGF-like domain</keyword>